<dbReference type="Gene3D" id="3.10.105.10">
    <property type="entry name" value="Dipeptide-binding Protein, Domain 3"/>
    <property type="match status" value="1"/>
</dbReference>
<reference evidence="7 8" key="1">
    <citation type="submission" date="2020-08" db="EMBL/GenBank/DDBJ databases">
        <title>The isolate Caproiciproducens sp. 7D4C2 produces n-caproate at mildly acidic conditions from hexoses: genome and rBOX comparison with related strains and chain-elongating bacteria.</title>
        <authorList>
            <person name="Esquivel-Elizondo S."/>
            <person name="Bagci C."/>
            <person name="Temovska M."/>
            <person name="Jeon B.S."/>
            <person name="Bessarab I."/>
            <person name="Williams R.B.H."/>
            <person name="Huson D.H."/>
            <person name="Angenent L.T."/>
        </authorList>
    </citation>
    <scope>NUCLEOTIDE SEQUENCE [LARGE SCALE GENOMIC DNA]</scope>
    <source>
        <strain evidence="7 8">7D4C2</strain>
    </source>
</reference>
<dbReference type="Gene3D" id="3.40.190.10">
    <property type="entry name" value="Periplasmic binding protein-like II"/>
    <property type="match status" value="1"/>
</dbReference>
<dbReference type="Pfam" id="PF00496">
    <property type="entry name" value="SBP_bac_5"/>
    <property type="match status" value="1"/>
</dbReference>
<dbReference type="PANTHER" id="PTHR30290:SF10">
    <property type="entry name" value="PERIPLASMIC OLIGOPEPTIDE-BINDING PROTEIN-RELATED"/>
    <property type="match status" value="1"/>
</dbReference>
<name>A0A7G8TB34_9FIRM</name>
<keyword evidence="4 5" id="KW-0732">Signal</keyword>
<evidence type="ECO:0000256" key="3">
    <source>
        <dbReference type="ARBA" id="ARBA00022448"/>
    </source>
</evidence>
<dbReference type="InterPro" id="IPR000914">
    <property type="entry name" value="SBP_5_dom"/>
</dbReference>
<organism evidence="7 8">
    <name type="scientific">Caproicibacter fermentans</name>
    <dbReference type="NCBI Taxonomy" id="2576756"/>
    <lineage>
        <taxon>Bacteria</taxon>
        <taxon>Bacillati</taxon>
        <taxon>Bacillota</taxon>
        <taxon>Clostridia</taxon>
        <taxon>Eubacteriales</taxon>
        <taxon>Acutalibacteraceae</taxon>
        <taxon>Caproicibacter</taxon>
    </lineage>
</organism>
<dbReference type="InterPro" id="IPR039424">
    <property type="entry name" value="SBP_5"/>
</dbReference>
<keyword evidence="3" id="KW-0813">Transport</keyword>
<dbReference type="EMBL" id="CP060286">
    <property type="protein sequence ID" value="QNK40825.1"/>
    <property type="molecule type" value="Genomic_DNA"/>
</dbReference>
<evidence type="ECO:0000256" key="4">
    <source>
        <dbReference type="ARBA" id="ARBA00022729"/>
    </source>
</evidence>
<dbReference type="PANTHER" id="PTHR30290">
    <property type="entry name" value="PERIPLASMIC BINDING COMPONENT OF ABC TRANSPORTER"/>
    <property type="match status" value="1"/>
</dbReference>
<dbReference type="InterPro" id="IPR030678">
    <property type="entry name" value="Peptide/Ni-bd"/>
</dbReference>
<proteinExistence type="inferred from homology"/>
<dbReference type="GO" id="GO:0042597">
    <property type="term" value="C:periplasmic space"/>
    <property type="evidence" value="ECO:0007669"/>
    <property type="project" value="UniProtKB-ARBA"/>
</dbReference>
<dbReference type="RefSeq" id="WP_187036109.1">
    <property type="nucleotide sequence ID" value="NZ_CP060286.1"/>
</dbReference>
<dbReference type="SUPFAM" id="SSF53850">
    <property type="entry name" value="Periplasmic binding protein-like II"/>
    <property type="match status" value="1"/>
</dbReference>
<dbReference type="AlphaFoldDB" id="A0A7G8TB34"/>
<evidence type="ECO:0000256" key="1">
    <source>
        <dbReference type="ARBA" id="ARBA00004196"/>
    </source>
</evidence>
<dbReference type="GO" id="GO:0043190">
    <property type="term" value="C:ATP-binding cassette (ABC) transporter complex"/>
    <property type="evidence" value="ECO:0007669"/>
    <property type="project" value="InterPro"/>
</dbReference>
<dbReference type="GO" id="GO:0030313">
    <property type="term" value="C:cell envelope"/>
    <property type="evidence" value="ECO:0007669"/>
    <property type="project" value="UniProtKB-SubCell"/>
</dbReference>
<dbReference type="Proteomes" id="UP000515909">
    <property type="component" value="Chromosome"/>
</dbReference>
<evidence type="ECO:0000256" key="5">
    <source>
        <dbReference type="SAM" id="SignalP"/>
    </source>
</evidence>
<protein>
    <submittedName>
        <fullName evidence="7">Peptide ABC transporter substrate-binding protein</fullName>
    </submittedName>
</protein>
<accession>A0A7G8TB34</accession>
<dbReference type="CDD" id="cd08504">
    <property type="entry name" value="PBP2_OppA"/>
    <property type="match status" value="1"/>
</dbReference>
<feature type="chain" id="PRO_5038611805" evidence="5">
    <location>
        <begin position="23"/>
        <end position="627"/>
    </location>
</feature>
<evidence type="ECO:0000259" key="6">
    <source>
        <dbReference type="Pfam" id="PF00496"/>
    </source>
</evidence>
<evidence type="ECO:0000313" key="7">
    <source>
        <dbReference type="EMBL" id="QNK40825.1"/>
    </source>
</evidence>
<dbReference type="PROSITE" id="PS51257">
    <property type="entry name" value="PROKAR_LIPOPROTEIN"/>
    <property type="match status" value="1"/>
</dbReference>
<comment type="subcellular location">
    <subcellularLocation>
        <location evidence="1">Cell envelope</location>
    </subcellularLocation>
</comment>
<dbReference type="GO" id="GO:1904680">
    <property type="term" value="F:peptide transmembrane transporter activity"/>
    <property type="evidence" value="ECO:0007669"/>
    <property type="project" value="TreeGrafter"/>
</dbReference>
<feature type="domain" description="Solute-binding protein family 5" evidence="6">
    <location>
        <begin position="95"/>
        <end position="515"/>
    </location>
</feature>
<gene>
    <name evidence="7" type="ORF">HCR03_00370</name>
</gene>
<evidence type="ECO:0000313" key="8">
    <source>
        <dbReference type="Proteomes" id="UP000515909"/>
    </source>
</evidence>
<feature type="signal peptide" evidence="5">
    <location>
        <begin position="1"/>
        <end position="22"/>
    </location>
</feature>
<sequence>MKSKRKGAAFLLACVMVISALAGCSGGADKAKDTSGDQVAQGPHGIEYAADQTLHTVYSSEATSLNPFADGSANDWEALSNCIDGLVEVDQYKNTVPSLAESWTVSDDGTVYTFKIRKGLQWVDTEGNQMGELTAKDFVTVANWICDPANASGSTLYFSGIVKGAKDFIAGKTKDFSTVGFKAVDDNTLQITLEGPLPYFLSYCGSYMPAYAPLFEKLGSKYGADNNSMYYIGAYRMTTFAPQSKRVYEKNDSYWDSKNVHIKKIISTYNAEATTLAPEMFLRGEVDKAPISTDILDQWMKDSKTKDIVIPSLPDTTYMFYYAFNYMPKFDQKYEPDNWNKAISNENFRQSLYWGLDRYKALLTKDPYNAQMLQSNSVTPKDWCSVDGKDYTEIGDMAAITSRANYSFDSKKALDYKEKAKKELEAEGVTFPIKMLMPYNPTTTYWAKEVQVVKQQLTGLLGSDYIEPILEAGPSTGFLSSVRRTGDYAFMKCNNGATIADPAAWLPAFAKGNNWTFLDQATDPAVKSLADQYYAMVDDANSVYTKSTERYEKFAKAEAFLLNHALVIPYSTDNKDYMVERLNPFEAEDSTSVRFKYQRVLSKALTKDQWSELYRDWQTAKEKSIQK</sequence>
<dbReference type="KEGG" id="cfem:HCR03_00370"/>
<dbReference type="GO" id="GO:0015833">
    <property type="term" value="P:peptide transport"/>
    <property type="evidence" value="ECO:0007669"/>
    <property type="project" value="TreeGrafter"/>
</dbReference>
<dbReference type="Gene3D" id="3.90.76.10">
    <property type="entry name" value="Dipeptide-binding Protein, Domain 1"/>
    <property type="match status" value="1"/>
</dbReference>
<dbReference type="PIRSF" id="PIRSF002741">
    <property type="entry name" value="MppA"/>
    <property type="match status" value="1"/>
</dbReference>
<comment type="similarity">
    <text evidence="2">Belongs to the bacterial solute-binding protein 5 family.</text>
</comment>
<evidence type="ECO:0000256" key="2">
    <source>
        <dbReference type="ARBA" id="ARBA00005695"/>
    </source>
</evidence>